<dbReference type="AlphaFoldDB" id="A0A1B0AEG1"/>
<dbReference type="EnsemblMetazoa" id="GPAI043141-RA">
    <property type="protein sequence ID" value="GPAI043141-PA"/>
    <property type="gene ID" value="GPAI043141"/>
</dbReference>
<organism evidence="1 2">
    <name type="scientific">Glossina pallidipes</name>
    <name type="common">Tsetse fly</name>
    <dbReference type="NCBI Taxonomy" id="7398"/>
    <lineage>
        <taxon>Eukaryota</taxon>
        <taxon>Metazoa</taxon>
        <taxon>Ecdysozoa</taxon>
        <taxon>Arthropoda</taxon>
        <taxon>Hexapoda</taxon>
        <taxon>Insecta</taxon>
        <taxon>Pterygota</taxon>
        <taxon>Neoptera</taxon>
        <taxon>Endopterygota</taxon>
        <taxon>Diptera</taxon>
        <taxon>Brachycera</taxon>
        <taxon>Muscomorpha</taxon>
        <taxon>Hippoboscoidea</taxon>
        <taxon>Glossinidae</taxon>
        <taxon>Glossina</taxon>
    </lineage>
</organism>
<reference evidence="1" key="2">
    <citation type="submission" date="2020-05" db="UniProtKB">
        <authorList>
            <consortium name="EnsemblMetazoa"/>
        </authorList>
    </citation>
    <scope>IDENTIFICATION</scope>
    <source>
        <strain evidence="1">IAEA</strain>
    </source>
</reference>
<reference evidence="2" key="1">
    <citation type="submission" date="2014-03" db="EMBL/GenBank/DDBJ databases">
        <authorList>
            <person name="Aksoy S."/>
            <person name="Warren W."/>
            <person name="Wilson R.K."/>
        </authorList>
    </citation>
    <scope>NUCLEOTIDE SEQUENCE [LARGE SCALE GENOMIC DNA]</scope>
    <source>
        <strain evidence="2">IAEA</strain>
    </source>
</reference>
<name>A0A1B0AEG1_GLOPL</name>
<accession>A0A1B0AEG1</accession>
<keyword evidence="2" id="KW-1185">Reference proteome</keyword>
<sequence>MAKKPSTDVPNRKLILNRIKESNIHSDLNKQITEIVRDVEEMDNIDKKIADIESRVPQLTNINKEVEMLNFRILKQQSLAIASHLPIT</sequence>
<evidence type="ECO:0000313" key="2">
    <source>
        <dbReference type="Proteomes" id="UP000092445"/>
    </source>
</evidence>
<evidence type="ECO:0000313" key="1">
    <source>
        <dbReference type="EnsemblMetazoa" id="GPAI043141-PA"/>
    </source>
</evidence>
<protein>
    <submittedName>
        <fullName evidence="1">Uncharacterized protein</fullName>
    </submittedName>
</protein>
<proteinExistence type="predicted"/>
<dbReference type="Proteomes" id="UP000092445">
    <property type="component" value="Unassembled WGS sequence"/>
</dbReference>
<dbReference type="VEuPathDB" id="VectorBase:GPAI043141"/>